<evidence type="ECO:0000313" key="3">
    <source>
        <dbReference type="Proteomes" id="UP000183138"/>
    </source>
</evidence>
<protein>
    <recommendedName>
        <fullName evidence="4">Fibronectin type-III domain-containing protein</fullName>
    </recommendedName>
</protein>
<dbReference type="Gene3D" id="2.60.40.10">
    <property type="entry name" value="Immunoglobulins"/>
    <property type="match status" value="1"/>
</dbReference>
<accession>A0A1J5TTT3</accession>
<dbReference type="AlphaFoldDB" id="A0A1J5TTT3"/>
<keyword evidence="1" id="KW-0472">Membrane</keyword>
<dbReference type="InterPro" id="IPR036116">
    <property type="entry name" value="FN3_sf"/>
</dbReference>
<dbReference type="EMBL" id="MIYY01000003">
    <property type="protein sequence ID" value="OIR23579.1"/>
    <property type="molecule type" value="Genomic_DNA"/>
</dbReference>
<evidence type="ECO:0000256" key="1">
    <source>
        <dbReference type="SAM" id="Phobius"/>
    </source>
</evidence>
<gene>
    <name evidence="2" type="ORF">BEU00_02100</name>
</gene>
<sequence length="270" mass="30762">MPSRTTIWFRDASVIIFALYVVVSIAMVPWSNLKVEDPAPNTCPNGCPPSINFPEDKYHHYDDSLIFDWNPVSVTYHIEIRDVETAELVYEVNLTNFNSTTSPRLQVGNYSSKIFYTGIVGTNLLDEVTTEEGESELIIDSDVHQLNSSSKITLDWDKVKVYYTLQIREYPSTEGDTDISIIHEATNLTDTLYEYSNFIEGNEYTWSVFAHDELGFNSEASSQNDLRIGTTKFLAFMLFNDWQVPFLLLGVMMVIALQAGVFLAREEKDD</sequence>
<dbReference type="InterPro" id="IPR013783">
    <property type="entry name" value="Ig-like_fold"/>
</dbReference>
<feature type="transmembrane region" description="Helical" evidence="1">
    <location>
        <begin position="242"/>
        <end position="264"/>
    </location>
</feature>
<comment type="caution">
    <text evidence="2">The sequence shown here is derived from an EMBL/GenBank/DDBJ whole genome shotgun (WGS) entry which is preliminary data.</text>
</comment>
<keyword evidence="1" id="KW-0812">Transmembrane</keyword>
<dbReference type="SUPFAM" id="SSF49265">
    <property type="entry name" value="Fibronectin type III"/>
    <property type="match status" value="1"/>
</dbReference>
<reference evidence="2 3" key="1">
    <citation type="submission" date="2016-08" db="EMBL/GenBank/DDBJ databases">
        <title>New Insights into Marine Group III Euryarchaeota, from dark to light.</title>
        <authorList>
            <person name="Haro-Moreno J.M."/>
            <person name="Rodriguez-Valera F."/>
            <person name="Lopez-Garcia P."/>
            <person name="Moreira D."/>
            <person name="Martin-Cuadrado A.B."/>
        </authorList>
    </citation>
    <scope>NUCLEOTIDE SEQUENCE [LARGE SCALE GENOMIC DNA]</scope>
    <source>
        <strain evidence="2">CG-Epi3</strain>
    </source>
</reference>
<organism evidence="2 3">
    <name type="scientific">Marine Group III euryarchaeote CG-Epi3</name>
    <dbReference type="NCBI Taxonomy" id="1888997"/>
    <lineage>
        <taxon>Archaea</taxon>
        <taxon>Methanobacteriati</taxon>
        <taxon>Thermoplasmatota</taxon>
        <taxon>Thermoplasmata</taxon>
        <taxon>Candidatus Thermoprofundales</taxon>
    </lineage>
</organism>
<name>A0A1J5TTT3_9ARCH</name>
<feature type="transmembrane region" description="Helical" evidence="1">
    <location>
        <begin position="12"/>
        <end position="30"/>
    </location>
</feature>
<dbReference type="Proteomes" id="UP000183138">
    <property type="component" value="Unassembled WGS sequence"/>
</dbReference>
<evidence type="ECO:0000313" key="2">
    <source>
        <dbReference type="EMBL" id="OIR23579.1"/>
    </source>
</evidence>
<evidence type="ECO:0008006" key="4">
    <source>
        <dbReference type="Google" id="ProtNLM"/>
    </source>
</evidence>
<proteinExistence type="predicted"/>
<keyword evidence="1" id="KW-1133">Transmembrane helix</keyword>